<gene>
    <name evidence="2" type="ORF">M9458_022524</name>
</gene>
<evidence type="ECO:0000313" key="3">
    <source>
        <dbReference type="Proteomes" id="UP001529510"/>
    </source>
</evidence>
<organism evidence="2 3">
    <name type="scientific">Cirrhinus mrigala</name>
    <name type="common">Mrigala</name>
    <dbReference type="NCBI Taxonomy" id="683832"/>
    <lineage>
        <taxon>Eukaryota</taxon>
        <taxon>Metazoa</taxon>
        <taxon>Chordata</taxon>
        <taxon>Craniata</taxon>
        <taxon>Vertebrata</taxon>
        <taxon>Euteleostomi</taxon>
        <taxon>Actinopterygii</taxon>
        <taxon>Neopterygii</taxon>
        <taxon>Teleostei</taxon>
        <taxon>Ostariophysi</taxon>
        <taxon>Cypriniformes</taxon>
        <taxon>Cyprinidae</taxon>
        <taxon>Labeoninae</taxon>
        <taxon>Labeonini</taxon>
        <taxon>Cirrhinus</taxon>
    </lineage>
</organism>
<comment type="caution">
    <text evidence="2">The sequence shown here is derived from an EMBL/GenBank/DDBJ whole genome shotgun (WGS) entry which is preliminary data.</text>
</comment>
<dbReference type="AlphaFoldDB" id="A0ABD0QAE2"/>
<sequence>VDEHSGVGVQPGRRELSGLLQLLLAGRPSPRTPEPRGAAQLLEQRRRRLPQPPRNRLLPLGPRADQRVRRGLRTAAGQAAEDGPVGTLHKRQQKHGRGFRRPRASHHKCQNGGF</sequence>
<protein>
    <submittedName>
        <fullName evidence="2">Uncharacterized protein</fullName>
    </submittedName>
</protein>
<evidence type="ECO:0000256" key="1">
    <source>
        <dbReference type="SAM" id="MobiDB-lite"/>
    </source>
</evidence>
<dbReference type="Proteomes" id="UP001529510">
    <property type="component" value="Unassembled WGS sequence"/>
</dbReference>
<proteinExistence type="predicted"/>
<feature type="non-terminal residue" evidence="2">
    <location>
        <position position="1"/>
    </location>
</feature>
<keyword evidence="3" id="KW-1185">Reference proteome</keyword>
<feature type="region of interest" description="Disordered" evidence="1">
    <location>
        <begin position="24"/>
        <end position="114"/>
    </location>
</feature>
<feature type="compositionally biased region" description="Low complexity" evidence="1">
    <location>
        <begin position="54"/>
        <end position="63"/>
    </location>
</feature>
<evidence type="ECO:0000313" key="2">
    <source>
        <dbReference type="EMBL" id="KAL0183149.1"/>
    </source>
</evidence>
<reference evidence="2 3" key="1">
    <citation type="submission" date="2024-05" db="EMBL/GenBank/DDBJ databases">
        <title>Genome sequencing and assembly of Indian major carp, Cirrhinus mrigala (Hamilton, 1822).</title>
        <authorList>
            <person name="Mohindra V."/>
            <person name="Chowdhury L.M."/>
            <person name="Lal K."/>
            <person name="Jena J.K."/>
        </authorList>
    </citation>
    <scope>NUCLEOTIDE SEQUENCE [LARGE SCALE GENOMIC DNA]</scope>
    <source>
        <strain evidence="2">CM1030</strain>
        <tissue evidence="2">Blood</tissue>
    </source>
</reference>
<feature type="compositionally biased region" description="Basic residues" evidence="1">
    <location>
        <begin position="88"/>
        <end position="114"/>
    </location>
</feature>
<accession>A0ABD0QAE2</accession>
<dbReference type="EMBL" id="JAMKFB020000010">
    <property type="protein sequence ID" value="KAL0183149.1"/>
    <property type="molecule type" value="Genomic_DNA"/>
</dbReference>
<name>A0ABD0QAE2_CIRMR</name>
<feature type="non-terminal residue" evidence="2">
    <location>
        <position position="114"/>
    </location>
</feature>